<keyword evidence="3" id="KW-1185">Reference proteome</keyword>
<feature type="coiled-coil region" evidence="1">
    <location>
        <begin position="63"/>
        <end position="118"/>
    </location>
</feature>
<comment type="caution">
    <text evidence="2">The sequence shown here is derived from an EMBL/GenBank/DDBJ whole genome shotgun (WGS) entry which is preliminary data.</text>
</comment>
<feature type="coiled-coil region" evidence="1">
    <location>
        <begin position="147"/>
        <end position="188"/>
    </location>
</feature>
<dbReference type="AlphaFoldDB" id="A0A8H4QZI0"/>
<dbReference type="EMBL" id="JAACJL010000016">
    <property type="protein sequence ID" value="KAF4619674.1"/>
    <property type="molecule type" value="Genomic_DNA"/>
</dbReference>
<gene>
    <name evidence="2" type="ORF">D9613_004696</name>
</gene>
<accession>A0A8H4QZI0</accession>
<sequence length="307" mass="35055">METILANMEAMSLCMGRTEEAGAVDSPSVQRDFVDVVTCHSMQVLVANYDNGSRAQHEQSISQFKLRKEIDELKAANRELRDAGIRMAAANVRLAAGNKKLIAENERLTFDNEKLGEENEEQHVRIAQLDALVGILWSTVFEFDEESVKLNEETAKLKRENDDMKETNAAAQVEIDDLKKDVKELIETTFNPLMKRVVIDMSRKTVIKLTYEFLGLPTRHLPDWATFIAEERFKTKDALLAVVPKETFIHLIPELDLGLIYDDMETRRLANAVAHQATRKQLERMASSEPDMSVRRLWDRLAMFSTQ</sequence>
<evidence type="ECO:0000313" key="2">
    <source>
        <dbReference type="EMBL" id="KAF4619674.1"/>
    </source>
</evidence>
<evidence type="ECO:0000313" key="3">
    <source>
        <dbReference type="Proteomes" id="UP000521872"/>
    </source>
</evidence>
<organism evidence="2 3">
    <name type="scientific">Agrocybe pediades</name>
    <dbReference type="NCBI Taxonomy" id="84607"/>
    <lineage>
        <taxon>Eukaryota</taxon>
        <taxon>Fungi</taxon>
        <taxon>Dikarya</taxon>
        <taxon>Basidiomycota</taxon>
        <taxon>Agaricomycotina</taxon>
        <taxon>Agaricomycetes</taxon>
        <taxon>Agaricomycetidae</taxon>
        <taxon>Agaricales</taxon>
        <taxon>Agaricineae</taxon>
        <taxon>Strophariaceae</taxon>
        <taxon>Agrocybe</taxon>
    </lineage>
</organism>
<evidence type="ECO:0000256" key="1">
    <source>
        <dbReference type="SAM" id="Coils"/>
    </source>
</evidence>
<protein>
    <submittedName>
        <fullName evidence="2">Uncharacterized protein</fullName>
    </submittedName>
</protein>
<name>A0A8H4QZI0_9AGAR</name>
<dbReference type="Proteomes" id="UP000521872">
    <property type="component" value="Unassembled WGS sequence"/>
</dbReference>
<keyword evidence="1" id="KW-0175">Coiled coil</keyword>
<proteinExistence type="predicted"/>
<reference evidence="2 3" key="1">
    <citation type="submission" date="2019-12" db="EMBL/GenBank/DDBJ databases">
        <authorList>
            <person name="Floudas D."/>
            <person name="Bentzer J."/>
            <person name="Ahren D."/>
            <person name="Johansson T."/>
            <person name="Persson P."/>
            <person name="Tunlid A."/>
        </authorList>
    </citation>
    <scope>NUCLEOTIDE SEQUENCE [LARGE SCALE GENOMIC DNA]</scope>
    <source>
        <strain evidence="2 3">CBS 102.39</strain>
    </source>
</reference>